<gene>
    <name evidence="1" type="ORF">C1I98_07635</name>
</gene>
<dbReference type="EMBL" id="POUA01000037">
    <property type="protein sequence ID" value="PZG52086.1"/>
    <property type="molecule type" value="Genomic_DNA"/>
</dbReference>
<accession>A0A2W2GRC7</accession>
<reference evidence="1 2" key="1">
    <citation type="submission" date="2018-01" db="EMBL/GenBank/DDBJ databases">
        <title>Draft genome sequence of Sphaerisporangium sp. 7K107.</title>
        <authorList>
            <person name="Sahin N."/>
            <person name="Saygin H."/>
            <person name="Ay H."/>
        </authorList>
    </citation>
    <scope>NUCLEOTIDE SEQUENCE [LARGE SCALE GENOMIC DNA]</scope>
    <source>
        <strain evidence="1 2">7K107</strain>
    </source>
</reference>
<evidence type="ECO:0000313" key="1">
    <source>
        <dbReference type="EMBL" id="PZG52086.1"/>
    </source>
</evidence>
<organism evidence="1 2">
    <name type="scientific">Spongiactinospora gelatinilytica</name>
    <dbReference type="NCBI Taxonomy" id="2666298"/>
    <lineage>
        <taxon>Bacteria</taxon>
        <taxon>Bacillati</taxon>
        <taxon>Actinomycetota</taxon>
        <taxon>Actinomycetes</taxon>
        <taxon>Streptosporangiales</taxon>
        <taxon>Streptosporangiaceae</taxon>
        <taxon>Spongiactinospora</taxon>
    </lineage>
</organism>
<name>A0A2W2GRC7_9ACTN</name>
<proteinExistence type="predicted"/>
<evidence type="ECO:0000313" key="2">
    <source>
        <dbReference type="Proteomes" id="UP000248544"/>
    </source>
</evidence>
<sequence>MTEHTSSSFSARGAITRIALVLISRGDLGNCADEVVNDNDGRLWCAHRHEPSVHDADFSFVMPAPWILTLMHG</sequence>
<keyword evidence="2" id="KW-1185">Reference proteome</keyword>
<dbReference type="AlphaFoldDB" id="A0A2W2GRC7"/>
<dbReference type="Proteomes" id="UP000248544">
    <property type="component" value="Unassembled WGS sequence"/>
</dbReference>
<dbReference type="RefSeq" id="WP_111166372.1">
    <property type="nucleotide sequence ID" value="NZ_POUA01000037.1"/>
</dbReference>
<comment type="caution">
    <text evidence="1">The sequence shown here is derived from an EMBL/GenBank/DDBJ whole genome shotgun (WGS) entry which is preliminary data.</text>
</comment>
<protein>
    <submittedName>
        <fullName evidence="1">Uncharacterized protein</fullName>
    </submittedName>
</protein>